<organism evidence="1">
    <name type="scientific">Anguilla anguilla</name>
    <name type="common">European freshwater eel</name>
    <name type="synonym">Muraena anguilla</name>
    <dbReference type="NCBI Taxonomy" id="7936"/>
    <lineage>
        <taxon>Eukaryota</taxon>
        <taxon>Metazoa</taxon>
        <taxon>Chordata</taxon>
        <taxon>Craniata</taxon>
        <taxon>Vertebrata</taxon>
        <taxon>Euteleostomi</taxon>
        <taxon>Actinopterygii</taxon>
        <taxon>Neopterygii</taxon>
        <taxon>Teleostei</taxon>
        <taxon>Anguilliformes</taxon>
        <taxon>Anguillidae</taxon>
        <taxon>Anguilla</taxon>
    </lineage>
</organism>
<reference evidence="1" key="1">
    <citation type="submission" date="2014-11" db="EMBL/GenBank/DDBJ databases">
        <authorList>
            <person name="Amaro Gonzalez C."/>
        </authorList>
    </citation>
    <scope>NUCLEOTIDE SEQUENCE</scope>
</reference>
<sequence length="29" mass="3283">MCQIHLPSVWCGWFVSCSECCLISADAHR</sequence>
<evidence type="ECO:0000313" key="1">
    <source>
        <dbReference type="EMBL" id="JAH65700.1"/>
    </source>
</evidence>
<dbReference type="EMBL" id="GBXM01042877">
    <property type="protein sequence ID" value="JAH65700.1"/>
    <property type="molecule type" value="Transcribed_RNA"/>
</dbReference>
<reference evidence="1" key="2">
    <citation type="journal article" date="2015" name="Fish Shellfish Immunol.">
        <title>Early steps in the European eel (Anguilla anguilla)-Vibrio vulnificus interaction in the gills: Role of the RtxA13 toxin.</title>
        <authorList>
            <person name="Callol A."/>
            <person name="Pajuelo D."/>
            <person name="Ebbesson L."/>
            <person name="Teles M."/>
            <person name="MacKenzie S."/>
            <person name="Amaro C."/>
        </authorList>
    </citation>
    <scope>NUCLEOTIDE SEQUENCE</scope>
</reference>
<accession>A0A0E9UK94</accession>
<dbReference type="AlphaFoldDB" id="A0A0E9UK94"/>
<proteinExistence type="predicted"/>
<protein>
    <submittedName>
        <fullName evidence="1">Uncharacterized protein</fullName>
    </submittedName>
</protein>
<name>A0A0E9UK94_ANGAN</name>